<keyword evidence="1" id="KW-0175">Coiled coil</keyword>
<accession>A0A5E7HIU6</accession>
<dbReference type="RefSeq" id="WP_318192330.1">
    <property type="nucleotide sequence ID" value="NZ_CABVIK010000003.1"/>
</dbReference>
<sequence length="187" mass="20180">MSEVKYYHVSDTGLAEGASIGRITVVLAADFDNATRLFLDAAERCIAAERREAELREELADAKAEIAALSKNVIDMTHEDFDATLNNLRRMGASIDGDNAYKRDLCDSIVGSLAFGAQDRCPPPEGHWAQRFWDMGRESSANTEELVSALELVTDCLSKALTGGEVSAARAGNALVSAAELLAKQTR</sequence>
<protein>
    <submittedName>
        <fullName evidence="2">Uncharacterized protein</fullName>
    </submittedName>
</protein>
<dbReference type="AlphaFoldDB" id="A0A5E7HIU6"/>
<proteinExistence type="predicted"/>
<dbReference type="EMBL" id="CABVIK010000003">
    <property type="protein sequence ID" value="VVO63915.1"/>
    <property type="molecule type" value="Genomic_DNA"/>
</dbReference>
<evidence type="ECO:0000313" key="2">
    <source>
        <dbReference type="EMBL" id="VVO63915.1"/>
    </source>
</evidence>
<gene>
    <name evidence="2" type="ORF">PS870_00930</name>
</gene>
<reference evidence="2 3" key="1">
    <citation type="submission" date="2019-09" db="EMBL/GenBank/DDBJ databases">
        <authorList>
            <person name="Chandra G."/>
            <person name="Truman W A."/>
        </authorList>
    </citation>
    <scope>NUCLEOTIDE SEQUENCE [LARGE SCALE GENOMIC DNA]</scope>
    <source>
        <strain evidence="2">PS870</strain>
    </source>
</reference>
<feature type="coiled-coil region" evidence="1">
    <location>
        <begin position="45"/>
        <end position="79"/>
    </location>
</feature>
<organism evidence="2 3">
    <name type="scientific">Pseudomonas fluorescens</name>
    <dbReference type="NCBI Taxonomy" id="294"/>
    <lineage>
        <taxon>Bacteria</taxon>
        <taxon>Pseudomonadati</taxon>
        <taxon>Pseudomonadota</taxon>
        <taxon>Gammaproteobacteria</taxon>
        <taxon>Pseudomonadales</taxon>
        <taxon>Pseudomonadaceae</taxon>
        <taxon>Pseudomonas</taxon>
    </lineage>
</organism>
<dbReference type="Proteomes" id="UP000349468">
    <property type="component" value="Unassembled WGS sequence"/>
</dbReference>
<evidence type="ECO:0000313" key="3">
    <source>
        <dbReference type="Proteomes" id="UP000349468"/>
    </source>
</evidence>
<evidence type="ECO:0000256" key="1">
    <source>
        <dbReference type="SAM" id="Coils"/>
    </source>
</evidence>
<name>A0A5E7HIU6_PSEFL</name>